<organism evidence="1 2">
    <name type="scientific">Nitrobacter winogradskyi</name>
    <name type="common">Nitrobacter agilis</name>
    <dbReference type="NCBI Taxonomy" id="913"/>
    <lineage>
        <taxon>Bacteria</taxon>
        <taxon>Pseudomonadati</taxon>
        <taxon>Pseudomonadota</taxon>
        <taxon>Alphaproteobacteria</taxon>
        <taxon>Hyphomicrobiales</taxon>
        <taxon>Nitrobacteraceae</taxon>
        <taxon>Nitrobacter</taxon>
    </lineage>
</organism>
<dbReference type="Proteomes" id="UP001205486">
    <property type="component" value="Unassembled WGS sequence"/>
</dbReference>
<dbReference type="EMBL" id="JALJZS010000001">
    <property type="protein sequence ID" value="MCP1998921.1"/>
    <property type="molecule type" value="Genomic_DNA"/>
</dbReference>
<evidence type="ECO:0000313" key="1">
    <source>
        <dbReference type="EMBL" id="MCP1998921.1"/>
    </source>
</evidence>
<reference evidence="1" key="1">
    <citation type="submission" date="2022-03" db="EMBL/GenBank/DDBJ databases">
        <title>Interactions between chemoautotrophic and heterotrophic bacteria.</title>
        <authorList>
            <person name="Santoro A."/>
        </authorList>
    </citation>
    <scope>NUCLEOTIDE SEQUENCE</scope>
    <source>
        <strain evidence="1">Nb-106</strain>
    </source>
</reference>
<keyword evidence="2" id="KW-1185">Reference proteome</keyword>
<proteinExistence type="predicted"/>
<name>A0ACC6AH42_NITWI</name>
<protein>
    <submittedName>
        <fullName evidence="1">Uncharacterized protein</fullName>
    </submittedName>
</protein>
<evidence type="ECO:0000313" key="2">
    <source>
        <dbReference type="Proteomes" id="UP001205486"/>
    </source>
</evidence>
<comment type="caution">
    <text evidence="1">The sequence shown here is derived from an EMBL/GenBank/DDBJ whole genome shotgun (WGS) entry which is preliminary data.</text>
</comment>
<gene>
    <name evidence="1" type="ORF">J2S34_001343</name>
</gene>
<sequence length="77" mass="8576">MIPESGNRLSDKIVLDRRTGPGTGSMRLDQTARAFPLLIESEAEFYDIVLTRFLHANRSSTSLENALATGEGFDDRF</sequence>
<accession>A0ACC6AH42</accession>